<evidence type="ECO:0000256" key="1">
    <source>
        <dbReference type="SAM" id="Phobius"/>
    </source>
</evidence>
<evidence type="ECO:0000313" key="3">
    <source>
        <dbReference type="Proteomes" id="UP001204068"/>
    </source>
</evidence>
<proteinExistence type="predicted"/>
<dbReference type="RefSeq" id="WP_204184928.1">
    <property type="nucleotide sequence ID" value="NZ_CP120028.1"/>
</dbReference>
<protein>
    <submittedName>
        <fullName evidence="2">Uncharacterized protein</fullName>
    </submittedName>
</protein>
<keyword evidence="1" id="KW-0812">Transmembrane</keyword>
<dbReference type="Proteomes" id="UP001204068">
    <property type="component" value="Unassembled WGS sequence"/>
</dbReference>
<keyword evidence="1" id="KW-1133">Transmembrane helix</keyword>
<evidence type="ECO:0000313" key="2">
    <source>
        <dbReference type="EMBL" id="MCQ9302715.1"/>
    </source>
</evidence>
<organism evidence="2 3">
    <name type="scientific">Mammaliicoccus sciuri</name>
    <name type="common">Staphylococcus sciuri</name>
    <dbReference type="NCBI Taxonomy" id="1296"/>
    <lineage>
        <taxon>Bacteria</taxon>
        <taxon>Bacillati</taxon>
        <taxon>Bacillota</taxon>
        <taxon>Bacilli</taxon>
        <taxon>Bacillales</taxon>
        <taxon>Staphylococcaceae</taxon>
        <taxon>Mammaliicoccus</taxon>
    </lineage>
</organism>
<dbReference type="AlphaFoldDB" id="A0AAW5LF58"/>
<feature type="transmembrane region" description="Helical" evidence="1">
    <location>
        <begin position="6"/>
        <end position="23"/>
    </location>
</feature>
<accession>A0AAW5LF58</accession>
<dbReference type="EMBL" id="JANILD010000001">
    <property type="protein sequence ID" value="MCQ9302715.1"/>
    <property type="molecule type" value="Genomic_DNA"/>
</dbReference>
<comment type="caution">
    <text evidence="2">The sequence shown here is derived from an EMBL/GenBank/DDBJ whole genome shotgun (WGS) entry which is preliminary data.</text>
</comment>
<reference evidence="2" key="1">
    <citation type="submission" date="2022-07" db="EMBL/GenBank/DDBJ databases">
        <title>Bacterial species isolated from the porcine tonsil microbiota.</title>
        <authorList>
            <person name="Oliveira I.M.F."/>
        </authorList>
    </citation>
    <scope>NUCLEOTIDE SEQUENCE</scope>
    <source>
        <strain evidence="2">8QC2O2</strain>
    </source>
</reference>
<gene>
    <name evidence="2" type="ORF">NQ032_03655</name>
</gene>
<sequence>MKKQNSILNLLGIVTIIGLFIKYKENIINFINPYDDDKNDYINIDRNDDENLI</sequence>
<keyword evidence="1" id="KW-0472">Membrane</keyword>
<name>A0AAW5LF58_MAMSC</name>